<evidence type="ECO:0000256" key="7">
    <source>
        <dbReference type="ARBA" id="ARBA00035376"/>
    </source>
</evidence>
<dbReference type="Pfam" id="PF01245">
    <property type="entry name" value="Ribosomal_L19"/>
    <property type="match status" value="1"/>
</dbReference>
<feature type="compositionally biased region" description="Polar residues" evidence="8">
    <location>
        <begin position="54"/>
        <end position="66"/>
    </location>
</feature>
<keyword evidence="3" id="KW-0150">Chloroplast</keyword>
<dbReference type="GO" id="GO:0005840">
    <property type="term" value="C:ribosome"/>
    <property type="evidence" value="ECO:0007669"/>
    <property type="project" value="UniProtKB-KW"/>
</dbReference>
<evidence type="ECO:0000256" key="8">
    <source>
        <dbReference type="SAM" id="MobiDB-lite"/>
    </source>
</evidence>
<accession>A0ABD3PF20</accession>
<evidence type="ECO:0000256" key="4">
    <source>
        <dbReference type="ARBA" id="ARBA00022640"/>
    </source>
</evidence>
<name>A0ABD3PF20_9STRA</name>
<comment type="similarity">
    <text evidence="2">Belongs to the bacterial ribosomal protein bL19 family.</text>
</comment>
<keyword evidence="5" id="KW-0689">Ribosomal protein</keyword>
<comment type="subcellular location">
    <subcellularLocation>
        <location evidence="1">Plastid</location>
        <location evidence="1">Chloroplast</location>
    </subcellularLocation>
</comment>
<dbReference type="GO" id="GO:1990904">
    <property type="term" value="C:ribonucleoprotein complex"/>
    <property type="evidence" value="ECO:0007669"/>
    <property type="project" value="UniProtKB-KW"/>
</dbReference>
<evidence type="ECO:0000256" key="6">
    <source>
        <dbReference type="ARBA" id="ARBA00023274"/>
    </source>
</evidence>
<dbReference type="AlphaFoldDB" id="A0ABD3PF20"/>
<dbReference type="PANTHER" id="PTHR15680:SF9">
    <property type="entry name" value="LARGE RIBOSOMAL SUBUNIT PROTEIN BL19M"/>
    <property type="match status" value="1"/>
</dbReference>
<dbReference type="PRINTS" id="PR00061">
    <property type="entry name" value="RIBOSOMALL19"/>
</dbReference>
<dbReference type="InterPro" id="IPR008991">
    <property type="entry name" value="Translation_prot_SH3-like_sf"/>
</dbReference>
<sequence>MMFQTYLPPLRNATYLLRPATRFFSSQFPVIESRSKYASKEAIDAAKALFAPQTTVPRSRGTNPRSYPSYRSLPTSTTNDRKPTSSPDGKTLYPSKQRFDTGVSPADMPFLHHYSHDNKPKPKFKNPRKRASKLLNELQMEAVAKSKESKPEVWEVPFKVGDAVELQVLDSGGVDNSQNKKLDKIRGVVLGRENKGLDTAIYLKDVLFGEHVERKVKLHSPMVKTLKVLEEGFVNKGKKKGRRVKRAKLYYLRDMKPEGECTWTCDFFT</sequence>
<feature type="region of interest" description="Disordered" evidence="8">
    <location>
        <begin position="54"/>
        <end position="99"/>
    </location>
</feature>
<dbReference type="Proteomes" id="UP001516023">
    <property type="component" value="Unassembled WGS sequence"/>
</dbReference>
<dbReference type="SUPFAM" id="SSF50104">
    <property type="entry name" value="Translation proteins SH3-like domain"/>
    <property type="match status" value="1"/>
</dbReference>
<evidence type="ECO:0000256" key="5">
    <source>
        <dbReference type="ARBA" id="ARBA00022980"/>
    </source>
</evidence>
<evidence type="ECO:0000256" key="1">
    <source>
        <dbReference type="ARBA" id="ARBA00004229"/>
    </source>
</evidence>
<dbReference type="Gene3D" id="2.30.30.790">
    <property type="match status" value="1"/>
</dbReference>
<feature type="compositionally biased region" description="Polar residues" evidence="8">
    <location>
        <begin position="72"/>
        <end position="88"/>
    </location>
</feature>
<keyword evidence="4" id="KW-0934">Plastid</keyword>
<keyword evidence="6" id="KW-0687">Ribonucleoprotein</keyword>
<reference evidence="9 10" key="1">
    <citation type="journal article" date="2020" name="G3 (Bethesda)">
        <title>Improved Reference Genome for Cyclotella cryptica CCMP332, a Model for Cell Wall Morphogenesis, Salinity Adaptation, and Lipid Production in Diatoms (Bacillariophyta).</title>
        <authorList>
            <person name="Roberts W.R."/>
            <person name="Downey K.M."/>
            <person name="Ruck E.C."/>
            <person name="Traller J.C."/>
            <person name="Alverson A.J."/>
        </authorList>
    </citation>
    <scope>NUCLEOTIDE SEQUENCE [LARGE SCALE GENOMIC DNA]</scope>
    <source>
        <strain evidence="9 10">CCMP332</strain>
    </source>
</reference>
<dbReference type="GO" id="GO:0009507">
    <property type="term" value="C:chloroplast"/>
    <property type="evidence" value="ECO:0007669"/>
    <property type="project" value="UniProtKB-SubCell"/>
</dbReference>
<dbReference type="InterPro" id="IPR001857">
    <property type="entry name" value="Ribosomal_bL19"/>
</dbReference>
<gene>
    <name evidence="9" type="ORF">HJC23_002475</name>
</gene>
<comment type="caution">
    <text evidence="9">The sequence shown here is derived from an EMBL/GenBank/DDBJ whole genome shotgun (WGS) entry which is preliminary data.</text>
</comment>
<dbReference type="PANTHER" id="PTHR15680">
    <property type="entry name" value="RIBOSOMAL PROTEIN L19"/>
    <property type="match status" value="1"/>
</dbReference>
<evidence type="ECO:0000313" key="9">
    <source>
        <dbReference type="EMBL" id="KAL3786224.1"/>
    </source>
</evidence>
<protein>
    <recommendedName>
        <fullName evidence="7">50S ribosomal protein L19, chloroplastic</fullName>
    </recommendedName>
</protein>
<organism evidence="9 10">
    <name type="scientific">Cyclotella cryptica</name>
    <dbReference type="NCBI Taxonomy" id="29204"/>
    <lineage>
        <taxon>Eukaryota</taxon>
        <taxon>Sar</taxon>
        <taxon>Stramenopiles</taxon>
        <taxon>Ochrophyta</taxon>
        <taxon>Bacillariophyta</taxon>
        <taxon>Coscinodiscophyceae</taxon>
        <taxon>Thalassiosirophycidae</taxon>
        <taxon>Stephanodiscales</taxon>
        <taxon>Stephanodiscaceae</taxon>
        <taxon>Cyclotella</taxon>
    </lineage>
</organism>
<dbReference type="InterPro" id="IPR038657">
    <property type="entry name" value="Ribosomal_bL19_sf"/>
</dbReference>
<evidence type="ECO:0000313" key="10">
    <source>
        <dbReference type="Proteomes" id="UP001516023"/>
    </source>
</evidence>
<evidence type="ECO:0000256" key="3">
    <source>
        <dbReference type="ARBA" id="ARBA00022528"/>
    </source>
</evidence>
<evidence type="ECO:0000256" key="2">
    <source>
        <dbReference type="ARBA" id="ARBA00005781"/>
    </source>
</evidence>
<dbReference type="EMBL" id="JABMIG020000199">
    <property type="protein sequence ID" value="KAL3786224.1"/>
    <property type="molecule type" value="Genomic_DNA"/>
</dbReference>
<proteinExistence type="inferred from homology"/>
<keyword evidence="10" id="KW-1185">Reference proteome</keyword>